<evidence type="ECO:0000313" key="1">
    <source>
        <dbReference type="Proteomes" id="UP000301870"/>
    </source>
</evidence>
<sequence>MTKTKRKFAITDKFLPRLAKNLTTRKGSRRANTGNRLEHAVLTHIQHVP</sequence>
<name>A0A9J7IU33_SPOLT</name>
<dbReference type="AlphaFoldDB" id="A0A9J7IU33"/>
<dbReference type="KEGG" id="sliu:111357660"/>
<dbReference type="OrthoDB" id="7016306at2759"/>
<evidence type="ECO:0000313" key="2">
    <source>
        <dbReference type="RefSeq" id="XP_022828208.1"/>
    </source>
</evidence>
<accession>A0A9J7IU33</accession>
<organism evidence="1 2">
    <name type="scientific">Spodoptera litura</name>
    <name type="common">Asian cotton leafworm</name>
    <dbReference type="NCBI Taxonomy" id="69820"/>
    <lineage>
        <taxon>Eukaryota</taxon>
        <taxon>Metazoa</taxon>
        <taxon>Ecdysozoa</taxon>
        <taxon>Arthropoda</taxon>
        <taxon>Hexapoda</taxon>
        <taxon>Insecta</taxon>
        <taxon>Pterygota</taxon>
        <taxon>Neoptera</taxon>
        <taxon>Endopterygota</taxon>
        <taxon>Lepidoptera</taxon>
        <taxon>Glossata</taxon>
        <taxon>Ditrysia</taxon>
        <taxon>Noctuoidea</taxon>
        <taxon>Noctuidae</taxon>
        <taxon>Amphipyrinae</taxon>
        <taxon>Spodoptera</taxon>
    </lineage>
</organism>
<dbReference type="Proteomes" id="UP000301870">
    <property type="component" value="Chromosome 25"/>
</dbReference>
<dbReference type="GeneID" id="111357660"/>
<protein>
    <submittedName>
        <fullName evidence="2">Uncharacterized protein LOC111357660</fullName>
    </submittedName>
</protein>
<proteinExistence type="predicted"/>
<dbReference type="RefSeq" id="XP_022828208.1">
    <property type="nucleotide sequence ID" value="XM_022972440.1"/>
</dbReference>
<keyword evidence="1" id="KW-1185">Reference proteome</keyword>
<reference evidence="2" key="1">
    <citation type="submission" date="2025-08" db="UniProtKB">
        <authorList>
            <consortium name="RefSeq"/>
        </authorList>
    </citation>
    <scope>IDENTIFICATION</scope>
    <source>
        <strain evidence="2">Ishihara</strain>
        <tissue evidence="2">Whole body</tissue>
    </source>
</reference>
<gene>
    <name evidence="2" type="primary">LOC111357660</name>
</gene>